<dbReference type="RefSeq" id="WP_271178152.1">
    <property type="nucleotide sequence ID" value="NZ_BAAAJO010000003.1"/>
</dbReference>
<feature type="domain" description="VOC" evidence="1">
    <location>
        <begin position="140"/>
        <end position="252"/>
    </location>
</feature>
<proteinExistence type="predicted"/>
<organism evidence="2 3">
    <name type="scientific">Leifsonia poae</name>
    <dbReference type="NCBI Taxonomy" id="110933"/>
    <lineage>
        <taxon>Bacteria</taxon>
        <taxon>Bacillati</taxon>
        <taxon>Actinomycetota</taxon>
        <taxon>Actinomycetes</taxon>
        <taxon>Micrococcales</taxon>
        <taxon>Microbacteriaceae</taxon>
        <taxon>Leifsonia</taxon>
    </lineage>
</organism>
<dbReference type="PROSITE" id="PS51819">
    <property type="entry name" value="VOC"/>
    <property type="match status" value="2"/>
</dbReference>
<evidence type="ECO:0000259" key="1">
    <source>
        <dbReference type="PROSITE" id="PS51819"/>
    </source>
</evidence>
<dbReference type="InterPro" id="IPR037523">
    <property type="entry name" value="VOC_core"/>
</dbReference>
<dbReference type="CDD" id="cd07247">
    <property type="entry name" value="SgaA_N_like"/>
    <property type="match status" value="2"/>
</dbReference>
<feature type="domain" description="VOC" evidence="1">
    <location>
        <begin position="11"/>
        <end position="127"/>
    </location>
</feature>
<dbReference type="Proteomes" id="UP001142372">
    <property type="component" value="Unassembled WGS sequence"/>
</dbReference>
<sequence>MPIIDSFPQGTPIWVDLQSTDQAGAAAFYRQLFEWELPAASAETGGYSVATMRGVPVTAIGPLPPTMPAGSRSVWTTYFTVDDIDASAAAATAAGGAVLLPPGELAPGVQLSIVADPAGAVFGLWQKEKDSPWLREEPGAVDWVELVEGGCESSFDFYENVLGVGTSQMAMGDGVYSLFDVGETSVAGAIEPAADIPPHWLVYFNVADLDAAVVRLTELGGTLLNERGSAPGVGRWVTVVDPFGGAFALLEPEPEAA</sequence>
<accession>A0A9W6HC97</accession>
<gene>
    <name evidence="2" type="primary">cfp32</name>
    <name evidence="2" type="ORF">GCM10017584_30900</name>
</gene>
<dbReference type="Pfam" id="PF00903">
    <property type="entry name" value="Glyoxalase"/>
    <property type="match status" value="2"/>
</dbReference>
<name>A0A9W6HC97_9MICO</name>
<dbReference type="InterPro" id="IPR004360">
    <property type="entry name" value="Glyas_Fos-R_dOase_dom"/>
</dbReference>
<evidence type="ECO:0000313" key="3">
    <source>
        <dbReference type="Proteomes" id="UP001142372"/>
    </source>
</evidence>
<dbReference type="Gene3D" id="3.10.180.10">
    <property type="entry name" value="2,3-Dihydroxybiphenyl 1,2-Dioxygenase, domain 1"/>
    <property type="match status" value="2"/>
</dbReference>
<reference evidence="2" key="1">
    <citation type="journal article" date="2014" name="Int. J. Syst. Evol. Microbiol.">
        <title>Complete genome sequence of Corynebacterium casei LMG S-19264T (=DSM 44701T), isolated from a smear-ripened cheese.</title>
        <authorList>
            <consortium name="US DOE Joint Genome Institute (JGI-PGF)"/>
            <person name="Walter F."/>
            <person name="Albersmeier A."/>
            <person name="Kalinowski J."/>
            <person name="Ruckert C."/>
        </authorList>
    </citation>
    <scope>NUCLEOTIDE SEQUENCE</scope>
    <source>
        <strain evidence="2">VKM Ac-1401</strain>
    </source>
</reference>
<comment type="caution">
    <text evidence="2">The sequence shown here is derived from an EMBL/GenBank/DDBJ whole genome shotgun (WGS) entry which is preliminary data.</text>
</comment>
<dbReference type="EMBL" id="BSEN01000015">
    <property type="protein sequence ID" value="GLJ77516.1"/>
    <property type="molecule type" value="Genomic_DNA"/>
</dbReference>
<dbReference type="AlphaFoldDB" id="A0A9W6HC97"/>
<dbReference type="PANTHER" id="PTHR33993">
    <property type="entry name" value="GLYOXALASE-RELATED"/>
    <property type="match status" value="1"/>
</dbReference>
<protein>
    <submittedName>
        <fullName evidence="2">Glyoxylase CFP32</fullName>
    </submittedName>
</protein>
<dbReference type="InterPro" id="IPR029068">
    <property type="entry name" value="Glyas_Bleomycin-R_OHBP_Dase"/>
</dbReference>
<dbReference type="PANTHER" id="PTHR33993:SF14">
    <property type="entry name" value="GB|AAF24581.1"/>
    <property type="match status" value="1"/>
</dbReference>
<reference evidence="2" key="2">
    <citation type="submission" date="2023-01" db="EMBL/GenBank/DDBJ databases">
        <authorList>
            <person name="Sun Q."/>
            <person name="Evtushenko L."/>
        </authorList>
    </citation>
    <scope>NUCLEOTIDE SEQUENCE</scope>
    <source>
        <strain evidence="2">VKM Ac-1401</strain>
    </source>
</reference>
<dbReference type="SUPFAM" id="SSF54593">
    <property type="entry name" value="Glyoxalase/Bleomycin resistance protein/Dihydroxybiphenyl dioxygenase"/>
    <property type="match status" value="2"/>
</dbReference>
<keyword evidence="3" id="KW-1185">Reference proteome</keyword>
<dbReference type="InterPro" id="IPR052164">
    <property type="entry name" value="Anthracycline_SecMetBiosynth"/>
</dbReference>
<evidence type="ECO:0000313" key="2">
    <source>
        <dbReference type="EMBL" id="GLJ77516.1"/>
    </source>
</evidence>